<dbReference type="EMBL" id="JAAOAS010000087">
    <property type="protein sequence ID" value="KAF5595956.1"/>
    <property type="molecule type" value="Genomic_DNA"/>
</dbReference>
<proteinExistence type="predicted"/>
<evidence type="ECO:0000256" key="1">
    <source>
        <dbReference type="SAM" id="MobiDB-lite"/>
    </source>
</evidence>
<protein>
    <submittedName>
        <fullName evidence="2">Uncharacterized protein</fullName>
    </submittedName>
</protein>
<feature type="region of interest" description="Disordered" evidence="1">
    <location>
        <begin position="1"/>
        <end position="33"/>
    </location>
</feature>
<feature type="compositionally biased region" description="Polar residues" evidence="1">
    <location>
        <begin position="15"/>
        <end position="31"/>
    </location>
</feature>
<sequence length="94" mass="10437">MKSPSAPEKLRELSNLISPQSSAESSENNPSGGEAEFCILILTRLSISSFREQDNMAHAKAQDALQKRYEEGSQSLEDPEVEHMISQADLQEMN</sequence>
<name>A0A8H5PGJ2_9HYPO</name>
<accession>A0A8H5PGJ2</accession>
<feature type="compositionally biased region" description="Basic and acidic residues" evidence="1">
    <location>
        <begin position="61"/>
        <end position="71"/>
    </location>
</feature>
<dbReference type="AlphaFoldDB" id="A0A8H5PGJ2"/>
<evidence type="ECO:0000313" key="3">
    <source>
        <dbReference type="Proteomes" id="UP000546213"/>
    </source>
</evidence>
<keyword evidence="3" id="KW-1185">Reference proteome</keyword>
<reference evidence="2 3" key="1">
    <citation type="submission" date="2020-05" db="EMBL/GenBank/DDBJ databases">
        <title>Identification and distribution of gene clusters putatively required for synthesis of sphingolipid metabolism inhibitors in phylogenetically diverse species of the filamentous fungus Fusarium.</title>
        <authorList>
            <person name="Kim H.-S."/>
            <person name="Busman M."/>
            <person name="Brown D.W."/>
            <person name="Divon H."/>
            <person name="Uhlig S."/>
            <person name="Proctor R.H."/>
        </authorList>
    </citation>
    <scope>NUCLEOTIDE SEQUENCE [LARGE SCALE GENOMIC DNA]</scope>
    <source>
        <strain evidence="2 3">NRRL 36939</strain>
    </source>
</reference>
<gene>
    <name evidence="2" type="ORF">FPCIR_4222</name>
</gene>
<feature type="region of interest" description="Disordered" evidence="1">
    <location>
        <begin position="61"/>
        <end position="94"/>
    </location>
</feature>
<organism evidence="2 3">
    <name type="scientific">Fusarium pseudocircinatum</name>
    <dbReference type="NCBI Taxonomy" id="56676"/>
    <lineage>
        <taxon>Eukaryota</taxon>
        <taxon>Fungi</taxon>
        <taxon>Dikarya</taxon>
        <taxon>Ascomycota</taxon>
        <taxon>Pezizomycotina</taxon>
        <taxon>Sordariomycetes</taxon>
        <taxon>Hypocreomycetidae</taxon>
        <taxon>Hypocreales</taxon>
        <taxon>Nectriaceae</taxon>
        <taxon>Fusarium</taxon>
        <taxon>Fusarium fujikuroi species complex</taxon>
    </lineage>
</organism>
<comment type="caution">
    <text evidence="2">The sequence shown here is derived from an EMBL/GenBank/DDBJ whole genome shotgun (WGS) entry which is preliminary data.</text>
</comment>
<dbReference type="OrthoDB" id="5097998at2759"/>
<dbReference type="Proteomes" id="UP000546213">
    <property type="component" value="Unassembled WGS sequence"/>
</dbReference>
<evidence type="ECO:0000313" key="2">
    <source>
        <dbReference type="EMBL" id="KAF5595956.1"/>
    </source>
</evidence>